<feature type="region of interest" description="Disordered" evidence="1">
    <location>
        <begin position="126"/>
        <end position="164"/>
    </location>
</feature>
<sequence>MGCSCSTDVPPGGRRQHEEATFSPAVTQAAVDNSMAATNPLASPESAGIASPNLPHGLDLASAVGAVFGDTLISPDRVDTFRRRRRRPAHLSAASLNASSSFAMVPVPEATEADMADYVSSWVDTVSRQDASSRGPHPTPPSPQAAIFEDAPDEEQQASFWRGL</sequence>
<evidence type="ECO:0000313" key="2">
    <source>
        <dbReference type="EMBL" id="CAD9132293.1"/>
    </source>
</evidence>
<dbReference type="EMBL" id="HBGF01034549">
    <property type="protein sequence ID" value="CAD9132293.1"/>
    <property type="molecule type" value="Transcribed_RNA"/>
</dbReference>
<accession>A0A7S1MI26</accession>
<reference evidence="2" key="1">
    <citation type="submission" date="2021-01" db="EMBL/GenBank/DDBJ databases">
        <authorList>
            <person name="Corre E."/>
            <person name="Pelletier E."/>
            <person name="Niang G."/>
            <person name="Scheremetjew M."/>
            <person name="Finn R."/>
            <person name="Kale V."/>
            <person name="Holt S."/>
            <person name="Cochrane G."/>
            <person name="Meng A."/>
            <person name="Brown T."/>
            <person name="Cohen L."/>
        </authorList>
    </citation>
    <scope>NUCLEOTIDE SEQUENCE</scope>
    <source>
        <strain evidence="2">CCAP 1951/1</strain>
    </source>
</reference>
<proteinExistence type="predicted"/>
<gene>
    <name evidence="2" type="ORF">NDES1114_LOCUS23148</name>
</gene>
<organism evidence="2">
    <name type="scientific">Neobodo designis</name>
    <name type="common">Flagellated protozoan</name>
    <name type="synonym">Bodo designis</name>
    <dbReference type="NCBI Taxonomy" id="312471"/>
    <lineage>
        <taxon>Eukaryota</taxon>
        <taxon>Discoba</taxon>
        <taxon>Euglenozoa</taxon>
        <taxon>Kinetoplastea</taxon>
        <taxon>Metakinetoplastina</taxon>
        <taxon>Neobodonida</taxon>
        <taxon>Neobodo</taxon>
    </lineage>
</organism>
<evidence type="ECO:0000256" key="1">
    <source>
        <dbReference type="SAM" id="MobiDB-lite"/>
    </source>
</evidence>
<name>A0A7S1MI26_NEODS</name>
<feature type="region of interest" description="Disordered" evidence="1">
    <location>
        <begin position="1"/>
        <end position="55"/>
    </location>
</feature>
<protein>
    <submittedName>
        <fullName evidence="2">Uncharacterized protein</fullName>
    </submittedName>
</protein>
<dbReference type="AlphaFoldDB" id="A0A7S1MI26"/>